<dbReference type="KEGG" id="lalo:ABC765_01255"/>
<dbReference type="CDD" id="cd09877">
    <property type="entry name" value="PIN_YacL-like"/>
    <property type="match status" value="1"/>
</dbReference>
<dbReference type="GO" id="GO:0004518">
    <property type="term" value="F:nuclease activity"/>
    <property type="evidence" value="ECO:0007669"/>
    <property type="project" value="UniProtKB-KW"/>
</dbReference>
<keyword evidence="2" id="KW-0540">Nuclease</keyword>
<gene>
    <name evidence="8" type="ORF">AAVZ08_01260</name>
    <name evidence="9" type="ORF">ABC765_01255</name>
</gene>
<dbReference type="Pfam" id="PF01850">
    <property type="entry name" value="PIN"/>
    <property type="match status" value="1"/>
</dbReference>
<evidence type="ECO:0000256" key="4">
    <source>
        <dbReference type="ARBA" id="ARBA00022842"/>
    </source>
</evidence>
<dbReference type="SUPFAM" id="SSF88723">
    <property type="entry name" value="PIN domain-like"/>
    <property type="match status" value="1"/>
</dbReference>
<feature type="transmembrane region" description="Helical" evidence="6">
    <location>
        <begin position="5"/>
        <end position="23"/>
    </location>
</feature>
<evidence type="ECO:0000256" key="6">
    <source>
        <dbReference type="SAM" id="Phobius"/>
    </source>
</evidence>
<proteinExistence type="predicted"/>
<keyword evidence="10" id="KW-1185">Reference proteome</keyword>
<dbReference type="GO" id="GO:0016787">
    <property type="term" value="F:hydrolase activity"/>
    <property type="evidence" value="ECO:0007669"/>
    <property type="project" value="UniProtKB-KW"/>
</dbReference>
<keyword evidence="4" id="KW-0460">Magnesium</keyword>
<dbReference type="InterPro" id="IPR029060">
    <property type="entry name" value="PIN-like_dom_sf"/>
</dbReference>
<name>A0AAU7C3S8_9LACO</name>
<keyword evidence="6" id="KW-1133">Transmembrane helix</keyword>
<evidence type="ECO:0000313" key="10">
    <source>
        <dbReference type="Proteomes" id="UP001456307"/>
    </source>
</evidence>
<dbReference type="Proteomes" id="UP001456307">
    <property type="component" value="Unassembled WGS sequence"/>
</dbReference>
<organism evidence="9">
    <name type="scientific">Limosilactobacillus allomucosae</name>
    <dbReference type="NCBI Taxonomy" id="3142938"/>
    <lineage>
        <taxon>Bacteria</taxon>
        <taxon>Bacillati</taxon>
        <taxon>Bacillota</taxon>
        <taxon>Bacilli</taxon>
        <taxon>Lactobacillales</taxon>
        <taxon>Lactobacillaceae</taxon>
        <taxon>Limosilactobacillus</taxon>
    </lineage>
</organism>
<dbReference type="EMBL" id="CP154878">
    <property type="protein sequence ID" value="XBG95778.1"/>
    <property type="molecule type" value="Genomic_DNA"/>
</dbReference>
<protein>
    <submittedName>
        <fullName evidence="9">PIN/TRAM domain-containing protein</fullName>
    </submittedName>
</protein>
<dbReference type="InterPro" id="IPR052041">
    <property type="entry name" value="Nucleic_acid_metab_PIN/TRAM"/>
</dbReference>
<evidence type="ECO:0000313" key="9">
    <source>
        <dbReference type="EMBL" id="XBG95778.1"/>
    </source>
</evidence>
<keyword evidence="6" id="KW-0812">Transmembrane</keyword>
<dbReference type="InterPro" id="IPR002716">
    <property type="entry name" value="PIN_dom"/>
</dbReference>
<keyword evidence="3" id="KW-0378">Hydrolase</keyword>
<dbReference type="EMBL" id="JBCNVT010000001">
    <property type="protein sequence ID" value="MEO5285264.1"/>
    <property type="molecule type" value="Genomic_DNA"/>
</dbReference>
<dbReference type="RefSeq" id="WP_347963254.1">
    <property type="nucleotide sequence ID" value="NZ_CP154878.1"/>
</dbReference>
<feature type="compositionally biased region" description="Basic and acidic residues" evidence="5">
    <location>
        <begin position="369"/>
        <end position="398"/>
    </location>
</feature>
<dbReference type="PROSITE" id="PS50926">
    <property type="entry name" value="TRAM"/>
    <property type="match status" value="1"/>
</dbReference>
<dbReference type="SMART" id="SM00670">
    <property type="entry name" value="PINc"/>
    <property type="match status" value="1"/>
</dbReference>
<evidence type="ECO:0000256" key="2">
    <source>
        <dbReference type="ARBA" id="ARBA00022722"/>
    </source>
</evidence>
<evidence type="ECO:0000256" key="3">
    <source>
        <dbReference type="ARBA" id="ARBA00022801"/>
    </source>
</evidence>
<reference evidence="8 10" key="2">
    <citation type="submission" date="2024-04" db="EMBL/GenBank/DDBJ databases">
        <title>Limosilactobacillus allomucosae sp. nov., a novel species isolated from wild boar faecal samples as potential probiotics for domestic pigs.</title>
        <authorList>
            <person name="Chen B."/>
        </authorList>
    </citation>
    <scope>NUCLEOTIDE SEQUENCE [LARGE SCALE GENOMIC DNA]</scope>
    <source>
        <strain evidence="8 10">WILCCON 0055</strain>
    </source>
</reference>
<feature type="region of interest" description="Disordered" evidence="5">
    <location>
        <begin position="362"/>
        <end position="398"/>
    </location>
</feature>
<comment type="cofactor">
    <cofactor evidence="1">
        <name>Mg(2+)</name>
        <dbReference type="ChEBI" id="CHEBI:18420"/>
    </cofactor>
</comment>
<dbReference type="PANTHER" id="PTHR11603">
    <property type="entry name" value="AAA FAMILY ATPASE"/>
    <property type="match status" value="1"/>
</dbReference>
<dbReference type="Gene3D" id="3.40.50.1010">
    <property type="entry name" value="5'-nuclease"/>
    <property type="match status" value="1"/>
</dbReference>
<feature type="domain" description="TRAM" evidence="7">
    <location>
        <begin position="295"/>
        <end position="356"/>
    </location>
</feature>
<dbReference type="AlphaFoldDB" id="A0AAU7C3S8"/>
<dbReference type="InterPro" id="IPR002792">
    <property type="entry name" value="TRAM_dom"/>
</dbReference>
<evidence type="ECO:0000313" key="8">
    <source>
        <dbReference type="EMBL" id="MEO5285264.1"/>
    </source>
</evidence>
<feature type="transmembrane region" description="Helical" evidence="6">
    <location>
        <begin position="43"/>
        <end position="62"/>
    </location>
</feature>
<evidence type="ECO:0000256" key="5">
    <source>
        <dbReference type="SAM" id="MobiDB-lite"/>
    </source>
</evidence>
<evidence type="ECO:0000259" key="7">
    <source>
        <dbReference type="PROSITE" id="PS50926"/>
    </source>
</evidence>
<accession>A0AAU7C3S8</accession>
<evidence type="ECO:0000256" key="1">
    <source>
        <dbReference type="ARBA" id="ARBA00001946"/>
    </source>
</evidence>
<sequence length="398" mass="45545">MRKRIIRLLFVIVGAAIGFYYLPPIWIAMRNQLGVQLARPIESAIDFLIGALVFWLISLLLTDWTIKMLKRAENALTKKSLTYLLFGAISTIFGLILAILISIPLWRLSIPVVNNVLPVLLMILFSYLGFHLGTTRQDEWRRLLTRRGRDDQEAQVIKRQDENYHHYKILDTNILIDGRIYDLVKTGFLEGTLLVPNFVLYELQYIADAGESIKRVRGRRGLDILNKLRSEKIVPVEMYKGDFEDIKEVDEKLIALAKKVDGVIVTNDYNLNKVIQFQNVQVLNINNLAKSLRPRVIPGEQLTVVVVKKGTERQQGVAYLDDGTMVVVEDGRYYMNEQLDVEVTSALQTDAGRMIFARPVHSASSHGIDGSERQEQKRLAESTKKTDHKNNDRNNRKN</sequence>
<reference evidence="9" key="1">
    <citation type="submission" date="2024-04" db="EMBL/GenBank/DDBJ databases">
        <title>Limosilactobacillus allomucosae sp. nov., a novel species isolated from wild boar faecal samples as a potential probiotics for domestic pigs.</title>
        <authorList>
            <person name="Chen B."/>
        </authorList>
    </citation>
    <scope>NUCLEOTIDE SEQUENCE</scope>
    <source>
        <strain evidence="9">WILCCON 0051</strain>
    </source>
</reference>
<keyword evidence="6" id="KW-0472">Membrane</keyword>
<feature type="transmembrane region" description="Helical" evidence="6">
    <location>
        <begin position="112"/>
        <end position="132"/>
    </location>
</feature>
<dbReference type="PANTHER" id="PTHR11603:SF147">
    <property type="entry name" value="MEMBRANE PROTEIN"/>
    <property type="match status" value="1"/>
</dbReference>
<feature type="transmembrane region" description="Helical" evidence="6">
    <location>
        <begin position="83"/>
        <end position="106"/>
    </location>
</feature>